<dbReference type="Proteomes" id="UP001627284">
    <property type="component" value="Unassembled WGS sequence"/>
</dbReference>
<proteinExistence type="predicted"/>
<dbReference type="EMBL" id="JBJKTR010000013">
    <property type="protein sequence ID" value="KAL3350403.1"/>
    <property type="molecule type" value="Genomic_DNA"/>
</dbReference>
<keyword evidence="3" id="KW-1185">Reference proteome</keyword>
<feature type="region of interest" description="Disordered" evidence="1">
    <location>
        <begin position="186"/>
        <end position="206"/>
    </location>
</feature>
<feature type="region of interest" description="Disordered" evidence="1">
    <location>
        <begin position="33"/>
        <end position="74"/>
    </location>
</feature>
<evidence type="ECO:0000313" key="3">
    <source>
        <dbReference type="Proteomes" id="UP001627284"/>
    </source>
</evidence>
<evidence type="ECO:0000313" key="2">
    <source>
        <dbReference type="EMBL" id="KAL3350403.1"/>
    </source>
</evidence>
<accession>A0ABD2T373</accession>
<evidence type="ECO:0000256" key="1">
    <source>
        <dbReference type="SAM" id="MobiDB-lite"/>
    </source>
</evidence>
<protein>
    <submittedName>
        <fullName evidence="2">Uncharacterized protein</fullName>
    </submittedName>
</protein>
<gene>
    <name evidence="2" type="ORF">AABB24_023066</name>
</gene>
<comment type="caution">
    <text evidence="2">The sequence shown here is derived from an EMBL/GenBank/DDBJ whole genome shotgun (WGS) entry which is preliminary data.</text>
</comment>
<feature type="region of interest" description="Disordered" evidence="1">
    <location>
        <begin position="88"/>
        <end position="165"/>
    </location>
</feature>
<feature type="compositionally biased region" description="Low complexity" evidence="1">
    <location>
        <begin position="141"/>
        <end position="157"/>
    </location>
</feature>
<feature type="compositionally biased region" description="Polar residues" evidence="1">
    <location>
        <begin position="126"/>
        <end position="140"/>
    </location>
</feature>
<sequence length="206" mass="23201">FFLRLRGRIPNVQKIPIFLPRAAATNHPAQNSHPNYLFLSSPPPLFQPPNHHLKPPNPSANNSQPKPQQTRPQTPPVLYQTQLLSFSFPATKQPPNQPELATRKPPPYMLKSTKTHDESHLEQPPSRYQNTTKRNQPSVSPETTENTTPITPTPNTTSVLPSPERLNENETQTIIVLPHKQTQNPLRFPLFGSSSGEELKAPMNRT</sequence>
<dbReference type="AlphaFoldDB" id="A0ABD2T373"/>
<organism evidence="2 3">
    <name type="scientific">Solanum stoloniferum</name>
    <dbReference type="NCBI Taxonomy" id="62892"/>
    <lineage>
        <taxon>Eukaryota</taxon>
        <taxon>Viridiplantae</taxon>
        <taxon>Streptophyta</taxon>
        <taxon>Embryophyta</taxon>
        <taxon>Tracheophyta</taxon>
        <taxon>Spermatophyta</taxon>
        <taxon>Magnoliopsida</taxon>
        <taxon>eudicotyledons</taxon>
        <taxon>Gunneridae</taxon>
        <taxon>Pentapetalae</taxon>
        <taxon>asterids</taxon>
        <taxon>lamiids</taxon>
        <taxon>Solanales</taxon>
        <taxon>Solanaceae</taxon>
        <taxon>Solanoideae</taxon>
        <taxon>Solaneae</taxon>
        <taxon>Solanum</taxon>
    </lineage>
</organism>
<reference evidence="2 3" key="1">
    <citation type="submission" date="2024-05" db="EMBL/GenBank/DDBJ databases">
        <title>De novo assembly of an allotetraploid wild potato.</title>
        <authorList>
            <person name="Hosaka A.J."/>
        </authorList>
    </citation>
    <scope>NUCLEOTIDE SEQUENCE [LARGE SCALE GENOMIC DNA]</scope>
    <source>
        <tissue evidence="2">Young leaves</tissue>
    </source>
</reference>
<name>A0ABD2T373_9SOLN</name>
<feature type="non-terminal residue" evidence="2">
    <location>
        <position position="1"/>
    </location>
</feature>